<organism evidence="5 6">
    <name type="scientific">Actinoalloteichus caeruleus DSM 43889</name>
    <dbReference type="NCBI Taxonomy" id="1120930"/>
    <lineage>
        <taxon>Bacteria</taxon>
        <taxon>Bacillati</taxon>
        <taxon>Actinomycetota</taxon>
        <taxon>Actinomycetes</taxon>
        <taxon>Pseudonocardiales</taxon>
        <taxon>Pseudonocardiaceae</taxon>
        <taxon>Actinoalloteichus</taxon>
        <taxon>Actinoalloteichus cyanogriseus</taxon>
    </lineage>
</organism>
<dbReference type="Proteomes" id="UP000791080">
    <property type="component" value="Unassembled WGS sequence"/>
</dbReference>
<keyword evidence="1 2" id="KW-0238">DNA-binding</keyword>
<feature type="DNA-binding region" description="H-T-H motif" evidence="2">
    <location>
        <begin position="33"/>
        <end position="52"/>
    </location>
</feature>
<dbReference type="PRINTS" id="PR00455">
    <property type="entry name" value="HTHTETR"/>
</dbReference>
<protein>
    <submittedName>
        <fullName evidence="5">Transcriptional regulator, TetR family</fullName>
    </submittedName>
</protein>
<dbReference type="Pfam" id="PF00440">
    <property type="entry name" value="TetR_N"/>
    <property type="match status" value="1"/>
</dbReference>
<accession>A0ABT1JPI7</accession>
<keyword evidence="6" id="KW-1185">Reference proteome</keyword>
<feature type="compositionally biased region" description="Basic and acidic residues" evidence="3">
    <location>
        <begin position="206"/>
        <end position="217"/>
    </location>
</feature>
<gene>
    <name evidence="5" type="ORF">G443_004321</name>
</gene>
<evidence type="ECO:0000313" key="5">
    <source>
        <dbReference type="EMBL" id="MCP2334051.1"/>
    </source>
</evidence>
<evidence type="ECO:0000256" key="1">
    <source>
        <dbReference type="ARBA" id="ARBA00023125"/>
    </source>
</evidence>
<dbReference type="EMBL" id="AUBJ02000001">
    <property type="protein sequence ID" value="MCP2334051.1"/>
    <property type="molecule type" value="Genomic_DNA"/>
</dbReference>
<dbReference type="Gene3D" id="1.10.357.10">
    <property type="entry name" value="Tetracycline Repressor, domain 2"/>
    <property type="match status" value="1"/>
</dbReference>
<comment type="caution">
    <text evidence="5">The sequence shown here is derived from an EMBL/GenBank/DDBJ whole genome shotgun (WGS) entry which is preliminary data.</text>
</comment>
<evidence type="ECO:0000259" key="4">
    <source>
        <dbReference type="PROSITE" id="PS50977"/>
    </source>
</evidence>
<dbReference type="PROSITE" id="PS50977">
    <property type="entry name" value="HTH_TETR_2"/>
    <property type="match status" value="1"/>
</dbReference>
<dbReference type="PANTHER" id="PTHR30055">
    <property type="entry name" value="HTH-TYPE TRANSCRIPTIONAL REGULATOR RUTR"/>
    <property type="match status" value="1"/>
</dbReference>
<feature type="region of interest" description="Disordered" evidence="3">
    <location>
        <begin position="143"/>
        <end position="245"/>
    </location>
</feature>
<dbReference type="RefSeq" id="WP_372492996.1">
    <property type="nucleotide sequence ID" value="NZ_AUBJ02000001.1"/>
</dbReference>
<reference evidence="5 6" key="2">
    <citation type="submission" date="2022-06" db="EMBL/GenBank/DDBJ databases">
        <title>Genomic Encyclopedia of Type Strains, Phase I: the one thousand microbial genomes (KMG-I) project.</title>
        <authorList>
            <person name="Kyrpides N."/>
        </authorList>
    </citation>
    <scope>NUCLEOTIDE SEQUENCE [LARGE SCALE GENOMIC DNA]</scope>
    <source>
        <strain evidence="5 6">DSM 43889</strain>
    </source>
</reference>
<dbReference type="InterPro" id="IPR001647">
    <property type="entry name" value="HTH_TetR"/>
</dbReference>
<reference evidence="5 6" key="1">
    <citation type="submission" date="2013-07" db="EMBL/GenBank/DDBJ databases">
        <authorList>
            <consortium name="DOE Joint Genome Institute"/>
            <person name="Reeve W."/>
            <person name="Huntemann M."/>
            <person name="Han J."/>
            <person name="Chen A."/>
            <person name="Kyrpides N."/>
            <person name="Mavromatis K."/>
            <person name="Markowitz V."/>
            <person name="Palaniappan K."/>
            <person name="Ivanova N."/>
            <person name="Schaumberg A."/>
            <person name="Pati A."/>
            <person name="Liolios K."/>
            <person name="Nordberg H.P."/>
            <person name="Cantor M.N."/>
            <person name="Hua S.X."/>
            <person name="Woyke T."/>
        </authorList>
    </citation>
    <scope>NUCLEOTIDE SEQUENCE [LARGE SCALE GENOMIC DNA]</scope>
    <source>
        <strain evidence="5 6">DSM 43889</strain>
    </source>
</reference>
<feature type="domain" description="HTH tetR-type" evidence="4">
    <location>
        <begin position="10"/>
        <end position="70"/>
    </location>
</feature>
<dbReference type="SUPFAM" id="SSF46689">
    <property type="entry name" value="Homeodomain-like"/>
    <property type="match status" value="1"/>
</dbReference>
<evidence type="ECO:0000256" key="2">
    <source>
        <dbReference type="PROSITE-ProRule" id="PRU00335"/>
    </source>
</evidence>
<sequence>MRRTGQRDGVGARERILTAAGELFAESGFDATPTSRIAERAEVPKGLVHYYFRRKQDLLAALIERLPDVRVDLTSVVVPGDVATSLRQLVAALDRGLDASPLLSHLLWRETDTHPAVRDALDARLRGIVSQIREVLIAAREATGGRRRRRRSSGREGSGPGRGATTSRARRRCWRWRSATATRWPGTPSRRTCWTGSWTSSRGRWKAGEHRARRGDAPGRPSGGPVRGARSSSARRRSRPDGVGH</sequence>
<dbReference type="InterPro" id="IPR050109">
    <property type="entry name" value="HTH-type_TetR-like_transc_reg"/>
</dbReference>
<evidence type="ECO:0000313" key="6">
    <source>
        <dbReference type="Proteomes" id="UP000791080"/>
    </source>
</evidence>
<feature type="compositionally biased region" description="Polar residues" evidence="3">
    <location>
        <begin position="189"/>
        <end position="202"/>
    </location>
</feature>
<name>A0ABT1JPI7_ACTCY</name>
<dbReference type="InterPro" id="IPR009057">
    <property type="entry name" value="Homeodomain-like_sf"/>
</dbReference>
<proteinExistence type="predicted"/>
<dbReference type="PANTHER" id="PTHR30055:SF235">
    <property type="entry name" value="TRANSCRIPTIONAL REGULATORY PROTEIN"/>
    <property type="match status" value="1"/>
</dbReference>
<evidence type="ECO:0000256" key="3">
    <source>
        <dbReference type="SAM" id="MobiDB-lite"/>
    </source>
</evidence>